<dbReference type="PROSITE" id="PS50928">
    <property type="entry name" value="ABC_TM1"/>
    <property type="match status" value="2"/>
</dbReference>
<evidence type="ECO:0000256" key="1">
    <source>
        <dbReference type="ARBA" id="ARBA00004429"/>
    </source>
</evidence>
<dbReference type="Pfam" id="PF00528">
    <property type="entry name" value="BPD_transp_1"/>
    <property type="match status" value="2"/>
</dbReference>
<comment type="caution">
    <text evidence="10">The sequence shown here is derived from an EMBL/GenBank/DDBJ whole genome shotgun (WGS) entry which is preliminary data.</text>
</comment>
<dbReference type="InterPro" id="IPR000515">
    <property type="entry name" value="MetI-like"/>
</dbReference>
<feature type="transmembrane region" description="Helical" evidence="8">
    <location>
        <begin position="114"/>
        <end position="138"/>
    </location>
</feature>
<gene>
    <name evidence="10" type="ORF">JOF36_003374</name>
</gene>
<keyword evidence="5 8" id="KW-0812">Transmembrane</keyword>
<protein>
    <submittedName>
        <fullName evidence="10">Iron(III) transport system permease protein</fullName>
    </submittedName>
</protein>
<sequence length="578" mass="59737">MTVGLDTPPTTVAPAPAGGSGRRLTVVEIVTVLVGAVFAATLLYALAGLVIEILAEGDGSPLAPYADALALPGTAKVFVDTIVVVTVATLCALVIAVGFAWLNERTNARLGFVAAFLPLIPLLVPSLASTIGWVFLAADRAGILNVMLRDLLPFAGLSDTGPLDIYSMGGMVFLYTLNIVPFIYLPVSAALSRLDPSLDEASRVAGVGPARTLFKVTIPAIRPAIAGGLLLGIAVGLATFSIGVIIGAAARIDVLAVRIYNLLTQGFPPQTAEAVALSTFLLFTVLVVSTFQRRVTARGAHATIGGKGIGSAVVDLGPGKWVARAAMIVFVALSSVVPLLGLFYISLLGSWQPSLTLDGISLDSYVVVLSDNPMTSTALRNSVLLAVVGGLVTLLAATLIAIFTAQRRGRISTLLDGLAKAPGGLSHLVLAIALLVAFTGPPFRFGTSLVILFLAFLVFFMPQAYVSASSAYAQLSRELEEASLISGAGPVRTLTRITLPLMLPGLVGGAIILFVLIMSEVTGSALLAGPDTPVVGFVMLDLWANGTFSTIAALGVVITLISTAVAMLLLWVGRTSRT</sequence>
<evidence type="ECO:0000256" key="4">
    <source>
        <dbReference type="ARBA" id="ARBA00022519"/>
    </source>
</evidence>
<evidence type="ECO:0000256" key="5">
    <source>
        <dbReference type="ARBA" id="ARBA00022692"/>
    </source>
</evidence>
<evidence type="ECO:0000256" key="8">
    <source>
        <dbReference type="RuleBase" id="RU363032"/>
    </source>
</evidence>
<keyword evidence="11" id="KW-1185">Reference proteome</keyword>
<feature type="transmembrane region" description="Helical" evidence="8">
    <location>
        <begin position="501"/>
        <end position="528"/>
    </location>
</feature>
<keyword evidence="3" id="KW-1003">Cell membrane</keyword>
<evidence type="ECO:0000256" key="7">
    <source>
        <dbReference type="ARBA" id="ARBA00023136"/>
    </source>
</evidence>
<feature type="transmembrane region" description="Helical" evidence="8">
    <location>
        <begin position="229"/>
        <end position="252"/>
    </location>
</feature>
<dbReference type="Gene3D" id="1.10.3720.10">
    <property type="entry name" value="MetI-like"/>
    <property type="match status" value="2"/>
</dbReference>
<evidence type="ECO:0000256" key="2">
    <source>
        <dbReference type="ARBA" id="ARBA00022448"/>
    </source>
</evidence>
<proteinExistence type="inferred from homology"/>
<evidence type="ECO:0000313" key="11">
    <source>
        <dbReference type="Proteomes" id="UP001519295"/>
    </source>
</evidence>
<feature type="transmembrane region" description="Helical" evidence="8">
    <location>
        <begin position="325"/>
        <end position="347"/>
    </location>
</feature>
<organism evidence="10 11">
    <name type="scientific">Pseudonocardia parietis</name>
    <dbReference type="NCBI Taxonomy" id="570936"/>
    <lineage>
        <taxon>Bacteria</taxon>
        <taxon>Bacillati</taxon>
        <taxon>Actinomycetota</taxon>
        <taxon>Actinomycetes</taxon>
        <taxon>Pseudonocardiales</taxon>
        <taxon>Pseudonocardiaceae</taxon>
        <taxon>Pseudonocardia</taxon>
    </lineage>
</organism>
<reference evidence="10 11" key="1">
    <citation type="submission" date="2021-03" db="EMBL/GenBank/DDBJ databases">
        <title>Sequencing the genomes of 1000 actinobacteria strains.</title>
        <authorList>
            <person name="Klenk H.-P."/>
        </authorList>
    </citation>
    <scope>NUCLEOTIDE SEQUENCE [LARGE SCALE GENOMIC DNA]</scope>
    <source>
        <strain evidence="10 11">DSM 45256</strain>
    </source>
</reference>
<dbReference type="PANTHER" id="PTHR43357:SF4">
    <property type="entry name" value="INNER MEMBRANE ABC TRANSPORTER PERMEASE PROTEIN YDCV"/>
    <property type="match status" value="1"/>
</dbReference>
<feature type="transmembrane region" description="Helical" evidence="8">
    <location>
        <begin position="29"/>
        <end position="55"/>
    </location>
</feature>
<keyword evidence="4" id="KW-0997">Cell inner membrane</keyword>
<keyword evidence="6 8" id="KW-1133">Transmembrane helix</keyword>
<feature type="domain" description="ABC transmembrane type-1" evidence="9">
    <location>
        <begin position="78"/>
        <end position="292"/>
    </location>
</feature>
<dbReference type="CDD" id="cd06261">
    <property type="entry name" value="TM_PBP2"/>
    <property type="match status" value="2"/>
</dbReference>
<dbReference type="RefSeq" id="WP_210027823.1">
    <property type="nucleotide sequence ID" value="NZ_JAGINU010000001.1"/>
</dbReference>
<dbReference type="PANTHER" id="PTHR43357">
    <property type="entry name" value="INNER MEMBRANE ABC TRANSPORTER PERMEASE PROTEIN YDCV"/>
    <property type="match status" value="1"/>
</dbReference>
<dbReference type="EMBL" id="JAGINU010000001">
    <property type="protein sequence ID" value="MBP2367678.1"/>
    <property type="molecule type" value="Genomic_DNA"/>
</dbReference>
<feature type="transmembrane region" description="Helical" evidence="8">
    <location>
        <begin position="75"/>
        <end position="102"/>
    </location>
</feature>
<evidence type="ECO:0000313" key="10">
    <source>
        <dbReference type="EMBL" id="MBP2367678.1"/>
    </source>
</evidence>
<name>A0ABS4VUT0_9PSEU</name>
<dbReference type="InterPro" id="IPR035906">
    <property type="entry name" value="MetI-like_sf"/>
</dbReference>
<feature type="transmembrane region" description="Helical" evidence="8">
    <location>
        <begin position="445"/>
        <end position="466"/>
    </location>
</feature>
<feature type="transmembrane region" description="Helical" evidence="8">
    <location>
        <begin position="383"/>
        <end position="405"/>
    </location>
</feature>
<feature type="transmembrane region" description="Helical" evidence="8">
    <location>
        <begin position="272"/>
        <end position="291"/>
    </location>
</feature>
<accession>A0ABS4VUT0</accession>
<keyword evidence="7 8" id="KW-0472">Membrane</keyword>
<evidence type="ECO:0000256" key="3">
    <source>
        <dbReference type="ARBA" id="ARBA00022475"/>
    </source>
</evidence>
<feature type="transmembrane region" description="Helical" evidence="8">
    <location>
        <begin position="417"/>
        <end position="439"/>
    </location>
</feature>
<feature type="domain" description="ABC transmembrane type-1" evidence="9">
    <location>
        <begin position="379"/>
        <end position="569"/>
    </location>
</feature>
<comment type="subcellular location">
    <subcellularLocation>
        <location evidence="1">Cell inner membrane</location>
        <topology evidence="1">Multi-pass membrane protein</topology>
    </subcellularLocation>
    <subcellularLocation>
        <location evidence="8">Cell membrane</location>
        <topology evidence="8">Multi-pass membrane protein</topology>
    </subcellularLocation>
</comment>
<evidence type="ECO:0000259" key="9">
    <source>
        <dbReference type="PROSITE" id="PS50928"/>
    </source>
</evidence>
<dbReference type="SUPFAM" id="SSF161098">
    <property type="entry name" value="MetI-like"/>
    <property type="match status" value="2"/>
</dbReference>
<feature type="transmembrane region" description="Helical" evidence="8">
    <location>
        <begin position="548"/>
        <end position="572"/>
    </location>
</feature>
<evidence type="ECO:0000256" key="6">
    <source>
        <dbReference type="ARBA" id="ARBA00022989"/>
    </source>
</evidence>
<keyword evidence="2 8" id="KW-0813">Transport</keyword>
<feature type="transmembrane region" description="Helical" evidence="8">
    <location>
        <begin position="165"/>
        <end position="185"/>
    </location>
</feature>
<comment type="similarity">
    <text evidence="8">Belongs to the binding-protein-dependent transport system permease family.</text>
</comment>
<dbReference type="Proteomes" id="UP001519295">
    <property type="component" value="Unassembled WGS sequence"/>
</dbReference>